<dbReference type="EMBL" id="LGST01000020">
    <property type="protein sequence ID" value="KNE00112.1"/>
    <property type="molecule type" value="Genomic_DNA"/>
</dbReference>
<reference evidence="2" key="1">
    <citation type="journal article" date="2015" name="BMC Genomics">
        <title>Draft genome of a commonly misdiagnosed multidrug resistant pathogen Candida auris.</title>
        <authorList>
            <person name="Chatterjee S."/>
            <person name="Alampalli S.V."/>
            <person name="Nageshan R.K."/>
            <person name="Chettiar S.T."/>
            <person name="Joshi S."/>
            <person name="Tatu U.S."/>
        </authorList>
    </citation>
    <scope>NUCLEOTIDE SEQUENCE [LARGE SCALE GENOMIC DNA]</scope>
    <source>
        <strain evidence="2">6684</strain>
    </source>
</reference>
<name>A0A0L0P182_CANAR</name>
<gene>
    <name evidence="1" type="ORF">QG37_03061</name>
</gene>
<evidence type="ECO:0000313" key="1">
    <source>
        <dbReference type="EMBL" id="KNE00112.1"/>
    </source>
</evidence>
<protein>
    <submittedName>
        <fullName evidence="1">Uncharacterized protein</fullName>
    </submittedName>
</protein>
<dbReference type="VEuPathDB" id="FungiDB:QG37_03061"/>
<proteinExistence type="predicted"/>
<sequence>MLVNISLRARCVGCVLFFGALSMEPPGNLFWGIPHWGARQAVNGGHKWPKDEKNFLKR</sequence>
<dbReference type="Proteomes" id="UP000037122">
    <property type="component" value="Unassembled WGS sequence"/>
</dbReference>
<evidence type="ECO:0000313" key="2">
    <source>
        <dbReference type="Proteomes" id="UP000037122"/>
    </source>
</evidence>
<accession>A0A0L0P182</accession>
<dbReference type="AlphaFoldDB" id="A0A0L0P182"/>
<comment type="caution">
    <text evidence="1">The sequence shown here is derived from an EMBL/GenBank/DDBJ whole genome shotgun (WGS) entry which is preliminary data.</text>
</comment>
<organism evidence="1 2">
    <name type="scientific">Candidozyma auris</name>
    <name type="common">Yeast</name>
    <name type="synonym">Candida auris</name>
    <dbReference type="NCBI Taxonomy" id="498019"/>
    <lineage>
        <taxon>Eukaryota</taxon>
        <taxon>Fungi</taxon>
        <taxon>Dikarya</taxon>
        <taxon>Ascomycota</taxon>
        <taxon>Saccharomycotina</taxon>
        <taxon>Pichiomycetes</taxon>
        <taxon>Metschnikowiaceae</taxon>
        <taxon>Candidozyma</taxon>
    </lineage>
</organism>